<evidence type="ECO:0000313" key="2">
    <source>
        <dbReference type="Proteomes" id="UP000243006"/>
    </source>
</evidence>
<name>A0A1Y3E986_9BILA</name>
<accession>A0A1Y3E986</accession>
<protein>
    <submittedName>
        <fullName evidence="1">Uncharacterized protein</fullName>
    </submittedName>
</protein>
<sequence length="40" mass="4592">MDSIVLMSKLARNQVLVCKSPLGKFNNWLGIKIVNFPPYR</sequence>
<organism evidence="1 2">
    <name type="scientific">Trichinella nativa</name>
    <dbReference type="NCBI Taxonomy" id="6335"/>
    <lineage>
        <taxon>Eukaryota</taxon>
        <taxon>Metazoa</taxon>
        <taxon>Ecdysozoa</taxon>
        <taxon>Nematoda</taxon>
        <taxon>Enoplea</taxon>
        <taxon>Dorylaimia</taxon>
        <taxon>Trichinellida</taxon>
        <taxon>Trichinellidae</taxon>
        <taxon>Trichinella</taxon>
    </lineage>
</organism>
<evidence type="ECO:0000313" key="1">
    <source>
        <dbReference type="EMBL" id="OUC41682.1"/>
    </source>
</evidence>
<gene>
    <name evidence="1" type="ORF">D917_03203</name>
</gene>
<proteinExistence type="predicted"/>
<dbReference type="EMBL" id="LVZM01020323">
    <property type="protein sequence ID" value="OUC41682.1"/>
    <property type="molecule type" value="Genomic_DNA"/>
</dbReference>
<dbReference type="Proteomes" id="UP000243006">
    <property type="component" value="Unassembled WGS sequence"/>
</dbReference>
<comment type="caution">
    <text evidence="1">The sequence shown here is derived from an EMBL/GenBank/DDBJ whole genome shotgun (WGS) entry which is preliminary data.</text>
</comment>
<dbReference type="AlphaFoldDB" id="A0A1Y3E986"/>
<reference evidence="1 2" key="1">
    <citation type="submission" date="2015-04" db="EMBL/GenBank/DDBJ databases">
        <title>Draft genome of the roundworm Trichinella nativa.</title>
        <authorList>
            <person name="Mitreva M."/>
        </authorList>
    </citation>
    <scope>NUCLEOTIDE SEQUENCE [LARGE SCALE GENOMIC DNA]</scope>
    <source>
        <strain evidence="1 2">ISS45</strain>
    </source>
</reference>